<dbReference type="AlphaFoldDB" id="A0AAD8MVC8"/>
<name>A0AAD8MVC8_9APIA</name>
<evidence type="ECO:0000313" key="1">
    <source>
        <dbReference type="EMBL" id="KAK1385188.1"/>
    </source>
</evidence>
<dbReference type="EMBL" id="JAUIZM010000005">
    <property type="protein sequence ID" value="KAK1385188.1"/>
    <property type="molecule type" value="Genomic_DNA"/>
</dbReference>
<reference evidence="1" key="1">
    <citation type="submission" date="2023-02" db="EMBL/GenBank/DDBJ databases">
        <title>Genome of toxic invasive species Heracleum sosnowskyi carries increased number of genes despite the absence of recent whole-genome duplications.</title>
        <authorList>
            <person name="Schelkunov M."/>
            <person name="Shtratnikova V."/>
            <person name="Makarenko M."/>
            <person name="Klepikova A."/>
            <person name="Omelchenko D."/>
            <person name="Novikova G."/>
            <person name="Obukhova E."/>
            <person name="Bogdanov V."/>
            <person name="Penin A."/>
            <person name="Logacheva M."/>
        </authorList>
    </citation>
    <scope>NUCLEOTIDE SEQUENCE</scope>
    <source>
        <strain evidence="1">Hsosn_3</strain>
        <tissue evidence="1">Leaf</tissue>
    </source>
</reference>
<dbReference type="Proteomes" id="UP001237642">
    <property type="component" value="Unassembled WGS sequence"/>
</dbReference>
<sequence length="123" mass="14041">MRGDAPTKVQNSSRHNAENLCVHSCGSNLWMTARASRLVLRVRFRASRLTATVVEYFENSSRHNAENLGVHSCGSNLWMTARASRLVLRGEEEMVRVDRTNHIKIRGKALQLMKYSRRTTTIL</sequence>
<accession>A0AAD8MVC8</accession>
<evidence type="ECO:0000313" key="2">
    <source>
        <dbReference type="Proteomes" id="UP001237642"/>
    </source>
</evidence>
<gene>
    <name evidence="1" type="ORF">POM88_022923</name>
</gene>
<protein>
    <submittedName>
        <fullName evidence="1">Uncharacterized protein</fullName>
    </submittedName>
</protein>
<comment type="caution">
    <text evidence="1">The sequence shown here is derived from an EMBL/GenBank/DDBJ whole genome shotgun (WGS) entry which is preliminary data.</text>
</comment>
<proteinExistence type="predicted"/>
<reference evidence="1" key="2">
    <citation type="submission" date="2023-05" db="EMBL/GenBank/DDBJ databases">
        <authorList>
            <person name="Schelkunov M.I."/>
        </authorList>
    </citation>
    <scope>NUCLEOTIDE SEQUENCE</scope>
    <source>
        <strain evidence="1">Hsosn_3</strain>
        <tissue evidence="1">Leaf</tissue>
    </source>
</reference>
<keyword evidence="2" id="KW-1185">Reference proteome</keyword>
<organism evidence="1 2">
    <name type="scientific">Heracleum sosnowskyi</name>
    <dbReference type="NCBI Taxonomy" id="360622"/>
    <lineage>
        <taxon>Eukaryota</taxon>
        <taxon>Viridiplantae</taxon>
        <taxon>Streptophyta</taxon>
        <taxon>Embryophyta</taxon>
        <taxon>Tracheophyta</taxon>
        <taxon>Spermatophyta</taxon>
        <taxon>Magnoliopsida</taxon>
        <taxon>eudicotyledons</taxon>
        <taxon>Gunneridae</taxon>
        <taxon>Pentapetalae</taxon>
        <taxon>asterids</taxon>
        <taxon>campanulids</taxon>
        <taxon>Apiales</taxon>
        <taxon>Apiaceae</taxon>
        <taxon>Apioideae</taxon>
        <taxon>apioid superclade</taxon>
        <taxon>Tordylieae</taxon>
        <taxon>Tordyliinae</taxon>
        <taxon>Heracleum</taxon>
    </lineage>
</organism>